<dbReference type="AlphaFoldDB" id="A0A4R0QSI4"/>
<dbReference type="Proteomes" id="UP000291289">
    <property type="component" value="Unassembled WGS sequence"/>
</dbReference>
<organism evidence="2 3">
    <name type="scientific">Alloscardovia theropitheci</name>
    <dbReference type="NCBI Taxonomy" id="2496842"/>
    <lineage>
        <taxon>Bacteria</taxon>
        <taxon>Bacillati</taxon>
        <taxon>Actinomycetota</taxon>
        <taxon>Actinomycetes</taxon>
        <taxon>Bifidobacteriales</taxon>
        <taxon>Bifidobacteriaceae</taxon>
        <taxon>Alloscardovia</taxon>
    </lineage>
</organism>
<name>A0A4R0QSI4_9BIFI</name>
<evidence type="ECO:0000313" key="3">
    <source>
        <dbReference type="Proteomes" id="UP000291289"/>
    </source>
</evidence>
<protein>
    <recommendedName>
        <fullName evidence="1">Leucine rich repeat variant domain-containing protein</fullName>
    </recommendedName>
</protein>
<keyword evidence="3" id="KW-1185">Reference proteome</keyword>
<sequence>MATDPDTDTRILWYIARHVPALRFWLIANPSATPELLEYVSQVGGPHVKESFDVLFSALDTDESDSLKNYSDTVEES</sequence>
<dbReference type="InterPro" id="IPR057893">
    <property type="entry name" value="LRV_2"/>
</dbReference>
<evidence type="ECO:0000313" key="2">
    <source>
        <dbReference type="EMBL" id="TCD54398.1"/>
    </source>
</evidence>
<dbReference type="Pfam" id="PF25591">
    <property type="entry name" value="LRV_2"/>
    <property type="match status" value="1"/>
</dbReference>
<gene>
    <name evidence="2" type="ORF">EJ419_04070</name>
</gene>
<evidence type="ECO:0000259" key="1">
    <source>
        <dbReference type="Pfam" id="PF25591"/>
    </source>
</evidence>
<feature type="domain" description="Leucine rich repeat variant" evidence="1">
    <location>
        <begin position="1"/>
        <end position="51"/>
    </location>
</feature>
<comment type="caution">
    <text evidence="2">The sequence shown here is derived from an EMBL/GenBank/DDBJ whole genome shotgun (WGS) entry which is preliminary data.</text>
</comment>
<dbReference type="EMBL" id="RXLP01000019">
    <property type="protein sequence ID" value="TCD54398.1"/>
    <property type="molecule type" value="Genomic_DNA"/>
</dbReference>
<dbReference type="OrthoDB" id="3238842at2"/>
<proteinExistence type="predicted"/>
<accession>A0A4R0QSI4</accession>
<reference evidence="2 3" key="1">
    <citation type="submission" date="2018-12" db="EMBL/GenBank/DDBJ databases">
        <title>Alloscrdovia theropitheci sp. nov: a novel taxon from the feces of the bleeding-herat monkey (Theropithecus geleda).</title>
        <authorList>
            <person name="Modesto M."/>
        </authorList>
    </citation>
    <scope>NUCLEOTIDE SEQUENCE [LARGE SCALE GENOMIC DNA]</scope>
    <source>
        <strain evidence="2 3">GLDI4/2</strain>
    </source>
</reference>